<dbReference type="GO" id="GO:0003908">
    <property type="term" value="F:methylated-DNA-[protein]-cysteine S-methyltransferase activity"/>
    <property type="evidence" value="ECO:0007669"/>
    <property type="project" value="UniProtKB-EC"/>
</dbReference>
<proteinExistence type="inferred from homology"/>
<dbReference type="InterPro" id="IPR036388">
    <property type="entry name" value="WH-like_DNA-bd_sf"/>
</dbReference>
<evidence type="ECO:0000256" key="2">
    <source>
        <dbReference type="ARBA" id="ARBA00008711"/>
    </source>
</evidence>
<evidence type="ECO:0000256" key="1">
    <source>
        <dbReference type="ARBA" id="ARBA00001286"/>
    </source>
</evidence>
<dbReference type="SUPFAM" id="SSF46767">
    <property type="entry name" value="Methylated DNA-protein cysteine methyltransferase, C-terminal domain"/>
    <property type="match status" value="1"/>
</dbReference>
<dbReference type="AlphaFoldDB" id="A0A4P9K4K4"/>
<dbReference type="GO" id="GO:0032259">
    <property type="term" value="P:methylation"/>
    <property type="evidence" value="ECO:0007669"/>
    <property type="project" value="UniProtKB-KW"/>
</dbReference>
<dbReference type="RefSeq" id="WP_138564546.1">
    <property type="nucleotide sequence ID" value="NZ_CP040602.1"/>
</dbReference>
<evidence type="ECO:0000259" key="9">
    <source>
        <dbReference type="Pfam" id="PF01035"/>
    </source>
</evidence>
<dbReference type="Pfam" id="PF01035">
    <property type="entry name" value="DNA_binding_1"/>
    <property type="match status" value="1"/>
</dbReference>
<evidence type="ECO:0000313" key="10">
    <source>
        <dbReference type="EMBL" id="QCU89869.1"/>
    </source>
</evidence>
<dbReference type="NCBIfam" id="TIGR00589">
    <property type="entry name" value="ogt"/>
    <property type="match status" value="1"/>
</dbReference>
<reference evidence="10 11" key="1">
    <citation type="submission" date="2019-05" db="EMBL/GenBank/DDBJ databases">
        <title>Thiomicrorhabdus sediminis sp. nov, a novel sulfur-oxidizing bacterium isolated from coastal sediment.</title>
        <authorList>
            <person name="Liu X."/>
        </authorList>
    </citation>
    <scope>NUCLEOTIDE SEQUENCE [LARGE SCALE GENOMIC DNA]</scope>
    <source>
        <strain evidence="10 11">G1</strain>
    </source>
</reference>
<dbReference type="EC" id="2.1.1.63" evidence="3"/>
<keyword evidence="11" id="KW-1185">Reference proteome</keyword>
<comment type="catalytic activity">
    <reaction evidence="1">
        <text>a 4-O-methyl-thymidine in DNA + L-cysteinyl-[protein] = a thymidine in DNA + S-methyl-L-cysteinyl-[protein]</text>
        <dbReference type="Rhea" id="RHEA:53428"/>
        <dbReference type="Rhea" id="RHEA-COMP:10131"/>
        <dbReference type="Rhea" id="RHEA-COMP:10132"/>
        <dbReference type="Rhea" id="RHEA-COMP:13555"/>
        <dbReference type="Rhea" id="RHEA-COMP:13556"/>
        <dbReference type="ChEBI" id="CHEBI:29950"/>
        <dbReference type="ChEBI" id="CHEBI:82612"/>
        <dbReference type="ChEBI" id="CHEBI:137386"/>
        <dbReference type="ChEBI" id="CHEBI:137387"/>
        <dbReference type="EC" id="2.1.1.63"/>
    </reaction>
</comment>
<evidence type="ECO:0000256" key="7">
    <source>
        <dbReference type="ARBA" id="ARBA00023204"/>
    </source>
</evidence>
<dbReference type="CDD" id="cd06445">
    <property type="entry name" value="ATase"/>
    <property type="match status" value="1"/>
</dbReference>
<dbReference type="PANTHER" id="PTHR10815:SF13">
    <property type="entry name" value="METHYLATED-DNA--PROTEIN-CYSTEINE METHYLTRANSFERASE"/>
    <property type="match status" value="1"/>
</dbReference>
<evidence type="ECO:0000256" key="3">
    <source>
        <dbReference type="ARBA" id="ARBA00011918"/>
    </source>
</evidence>
<comment type="catalytic activity">
    <reaction evidence="8">
        <text>a 6-O-methyl-2'-deoxyguanosine in DNA + L-cysteinyl-[protein] = S-methyl-L-cysteinyl-[protein] + a 2'-deoxyguanosine in DNA</text>
        <dbReference type="Rhea" id="RHEA:24000"/>
        <dbReference type="Rhea" id="RHEA-COMP:10131"/>
        <dbReference type="Rhea" id="RHEA-COMP:10132"/>
        <dbReference type="Rhea" id="RHEA-COMP:11367"/>
        <dbReference type="Rhea" id="RHEA-COMP:11368"/>
        <dbReference type="ChEBI" id="CHEBI:29950"/>
        <dbReference type="ChEBI" id="CHEBI:82612"/>
        <dbReference type="ChEBI" id="CHEBI:85445"/>
        <dbReference type="ChEBI" id="CHEBI:85448"/>
        <dbReference type="EC" id="2.1.1.63"/>
    </reaction>
</comment>
<name>A0A4P9K4K4_9GAMM</name>
<accession>A0A4P9K4K4</accession>
<dbReference type="OrthoDB" id="9811249at2"/>
<keyword evidence="5" id="KW-0808">Transferase</keyword>
<dbReference type="Gene3D" id="1.10.10.10">
    <property type="entry name" value="Winged helix-like DNA-binding domain superfamily/Winged helix DNA-binding domain"/>
    <property type="match status" value="1"/>
</dbReference>
<evidence type="ECO:0000256" key="8">
    <source>
        <dbReference type="ARBA" id="ARBA00049348"/>
    </source>
</evidence>
<dbReference type="InterPro" id="IPR001497">
    <property type="entry name" value="MethylDNA_cys_MeTrfase_AS"/>
</dbReference>
<dbReference type="InterPro" id="IPR014048">
    <property type="entry name" value="MethylDNA_cys_MeTrfase_DNA-bd"/>
</dbReference>
<dbReference type="FunFam" id="1.10.10.10:FF:000214">
    <property type="entry name" value="Methylated-DNA--protein-cysteine methyltransferase"/>
    <property type="match status" value="1"/>
</dbReference>
<evidence type="ECO:0000313" key="11">
    <source>
        <dbReference type="Proteomes" id="UP000304864"/>
    </source>
</evidence>
<gene>
    <name evidence="10" type="ORF">FE785_04045</name>
</gene>
<dbReference type="GO" id="GO:0006281">
    <property type="term" value="P:DNA repair"/>
    <property type="evidence" value="ECO:0007669"/>
    <property type="project" value="UniProtKB-KW"/>
</dbReference>
<keyword evidence="4" id="KW-0489">Methyltransferase</keyword>
<dbReference type="PANTHER" id="PTHR10815">
    <property type="entry name" value="METHYLATED-DNA--PROTEIN-CYSTEINE METHYLTRANSFERASE"/>
    <property type="match status" value="1"/>
</dbReference>
<dbReference type="InterPro" id="IPR036217">
    <property type="entry name" value="MethylDNA_cys_MeTrfase_DNAb"/>
</dbReference>
<evidence type="ECO:0000256" key="4">
    <source>
        <dbReference type="ARBA" id="ARBA00022603"/>
    </source>
</evidence>
<evidence type="ECO:0000256" key="5">
    <source>
        <dbReference type="ARBA" id="ARBA00022679"/>
    </source>
</evidence>
<feature type="domain" description="Methylated-DNA-[protein]-cysteine S-methyltransferase DNA binding" evidence="9">
    <location>
        <begin position="8"/>
        <end position="86"/>
    </location>
</feature>
<keyword evidence="6" id="KW-0227">DNA damage</keyword>
<dbReference type="Proteomes" id="UP000304864">
    <property type="component" value="Chromosome"/>
</dbReference>
<keyword evidence="7" id="KW-0234">DNA repair</keyword>
<dbReference type="PROSITE" id="PS00374">
    <property type="entry name" value="MGMT"/>
    <property type="match status" value="1"/>
</dbReference>
<dbReference type="KEGG" id="thig:FE785_04045"/>
<dbReference type="EMBL" id="CP040602">
    <property type="protein sequence ID" value="QCU89869.1"/>
    <property type="molecule type" value="Genomic_DNA"/>
</dbReference>
<sequence length="104" mass="11583">MKNKDLSFNQQCWQLLKKIPKGKVTTYKALANALNTKAYQAVGSAMAANPDLISVPCHRVINSDGRIGKFALGEAKKIELLRSEGIEIKDNKVVDLEHCFFDFS</sequence>
<organism evidence="10 11">
    <name type="scientific">Thiomicrorhabdus sediminis</name>
    <dbReference type="NCBI Taxonomy" id="2580412"/>
    <lineage>
        <taxon>Bacteria</taxon>
        <taxon>Pseudomonadati</taxon>
        <taxon>Pseudomonadota</taxon>
        <taxon>Gammaproteobacteria</taxon>
        <taxon>Thiotrichales</taxon>
        <taxon>Piscirickettsiaceae</taxon>
        <taxon>Thiomicrorhabdus</taxon>
    </lineage>
</organism>
<evidence type="ECO:0000256" key="6">
    <source>
        <dbReference type="ARBA" id="ARBA00022763"/>
    </source>
</evidence>
<comment type="similarity">
    <text evidence="2">Belongs to the MGMT family.</text>
</comment>
<protein>
    <recommendedName>
        <fullName evidence="3">methylated-DNA--[protein]-cysteine S-methyltransferase</fullName>
        <ecNumber evidence="3">2.1.1.63</ecNumber>
    </recommendedName>
</protein>